<name>A0ABW0VUL8_9BACL</name>
<dbReference type="EMBL" id="JBHSOW010000021">
    <property type="protein sequence ID" value="MFC5648692.1"/>
    <property type="molecule type" value="Genomic_DNA"/>
</dbReference>
<proteinExistence type="predicted"/>
<evidence type="ECO:0000256" key="1">
    <source>
        <dbReference type="SAM" id="Phobius"/>
    </source>
</evidence>
<gene>
    <name evidence="2" type="ORF">ACFPYJ_06040</name>
</gene>
<dbReference type="Proteomes" id="UP001596047">
    <property type="component" value="Unassembled WGS sequence"/>
</dbReference>
<feature type="transmembrane region" description="Helical" evidence="1">
    <location>
        <begin position="55"/>
        <end position="75"/>
    </location>
</feature>
<keyword evidence="1" id="KW-0472">Membrane</keyword>
<feature type="transmembrane region" description="Helical" evidence="1">
    <location>
        <begin position="21"/>
        <end position="43"/>
    </location>
</feature>
<organism evidence="2 3">
    <name type="scientific">Paenibacillus solisilvae</name>
    <dbReference type="NCBI Taxonomy" id="2486751"/>
    <lineage>
        <taxon>Bacteria</taxon>
        <taxon>Bacillati</taxon>
        <taxon>Bacillota</taxon>
        <taxon>Bacilli</taxon>
        <taxon>Bacillales</taxon>
        <taxon>Paenibacillaceae</taxon>
        <taxon>Paenibacillus</taxon>
    </lineage>
</organism>
<sequence>MRMDAEAELNGKRIHNKDESRWASILQKIGFVLALMGIVITAIFCRDFSDTNLGLMIGIGFIIGGSQITVTGTLVRLMQAGSPPSVPAAALPKAADPIT</sequence>
<accession>A0ABW0VUL8</accession>
<keyword evidence="1" id="KW-0812">Transmembrane</keyword>
<keyword evidence="1" id="KW-1133">Transmembrane helix</keyword>
<reference evidence="3" key="1">
    <citation type="journal article" date="2019" name="Int. J. Syst. Evol. Microbiol.">
        <title>The Global Catalogue of Microorganisms (GCM) 10K type strain sequencing project: providing services to taxonomists for standard genome sequencing and annotation.</title>
        <authorList>
            <consortium name="The Broad Institute Genomics Platform"/>
            <consortium name="The Broad Institute Genome Sequencing Center for Infectious Disease"/>
            <person name="Wu L."/>
            <person name="Ma J."/>
        </authorList>
    </citation>
    <scope>NUCLEOTIDE SEQUENCE [LARGE SCALE GENOMIC DNA]</scope>
    <source>
        <strain evidence="3">CGMCC 1.3240</strain>
    </source>
</reference>
<dbReference type="RefSeq" id="WP_379187163.1">
    <property type="nucleotide sequence ID" value="NZ_JBHSOW010000021.1"/>
</dbReference>
<protein>
    <submittedName>
        <fullName evidence="2">Uncharacterized protein</fullName>
    </submittedName>
</protein>
<comment type="caution">
    <text evidence="2">The sequence shown here is derived from an EMBL/GenBank/DDBJ whole genome shotgun (WGS) entry which is preliminary data.</text>
</comment>
<evidence type="ECO:0000313" key="3">
    <source>
        <dbReference type="Proteomes" id="UP001596047"/>
    </source>
</evidence>
<evidence type="ECO:0000313" key="2">
    <source>
        <dbReference type="EMBL" id="MFC5648692.1"/>
    </source>
</evidence>
<keyword evidence="3" id="KW-1185">Reference proteome</keyword>